<dbReference type="EnsemblFungi" id="EJT69817">
    <property type="protein sequence ID" value="EJT69817"/>
    <property type="gene ID" value="GGTG_12700"/>
</dbReference>
<dbReference type="Gene3D" id="2.30.60.10">
    <property type="entry name" value="Cyanovirin-N"/>
    <property type="match status" value="1"/>
</dbReference>
<dbReference type="eggNOG" id="ENOG502RN6P">
    <property type="taxonomic scope" value="Eukaryota"/>
</dbReference>
<name>J3PGS1_GAET3</name>
<reference evidence="3" key="5">
    <citation type="submission" date="2018-04" db="UniProtKB">
        <authorList>
            <consortium name="EnsemblFungi"/>
        </authorList>
    </citation>
    <scope>IDENTIFICATION</scope>
    <source>
        <strain evidence="3">R3-111a-1</strain>
    </source>
</reference>
<protein>
    <recommendedName>
        <fullName evidence="5">Cyanovirin-N domain-containing protein</fullName>
    </recommendedName>
</protein>
<sequence length="244" mass="27349">MSRAGFWDLRQDETPTPPQPRRTPVQTYHRIHLSSANISHLDGISTLPHPATPSSRDRKRKALPSLKTSHQDPTYKMRFLQIIAAPLFILLQATEAKITGRPRTSPAVVYSPAEEKWPREAARAAGRISETCSECLMTDGWIPDSRHGSVLQCYCIDDGGWYHTAYIWLDRKIGNNNGQLIWNSSKFFETCDNQEILDNHILQATCARSDGTRPLSKLDLEAYIEVNQVGDFMVIPVAGAPPPA</sequence>
<evidence type="ECO:0000313" key="3">
    <source>
        <dbReference type="EnsemblFungi" id="EJT69817"/>
    </source>
</evidence>
<dbReference type="VEuPathDB" id="FungiDB:GGTG_12700"/>
<dbReference type="EMBL" id="GL385403">
    <property type="protein sequence ID" value="EJT69817.1"/>
    <property type="molecule type" value="Genomic_DNA"/>
</dbReference>
<accession>J3PGS1</accession>
<reference evidence="2" key="3">
    <citation type="submission" date="2010-09" db="EMBL/GenBank/DDBJ databases">
        <title>Annotation of Gaeumannomyces graminis var. tritici R3-111a-1.</title>
        <authorList>
            <consortium name="The Broad Institute Genome Sequencing Platform"/>
            <person name="Ma L.-J."/>
            <person name="Dead R."/>
            <person name="Young S.K."/>
            <person name="Zeng Q."/>
            <person name="Gargeya S."/>
            <person name="Fitzgerald M."/>
            <person name="Haas B."/>
            <person name="Abouelleil A."/>
            <person name="Alvarado L."/>
            <person name="Arachchi H.M."/>
            <person name="Berlin A."/>
            <person name="Brown A."/>
            <person name="Chapman S.B."/>
            <person name="Chen Z."/>
            <person name="Dunbar C."/>
            <person name="Freedman E."/>
            <person name="Gearin G."/>
            <person name="Gellesch M."/>
            <person name="Goldberg J."/>
            <person name="Griggs A."/>
            <person name="Gujja S."/>
            <person name="Heiman D."/>
            <person name="Howarth C."/>
            <person name="Larson L."/>
            <person name="Lui A."/>
            <person name="MacDonald P.J.P."/>
            <person name="Mehta T."/>
            <person name="Montmayeur A."/>
            <person name="Murphy C."/>
            <person name="Neiman D."/>
            <person name="Pearson M."/>
            <person name="Priest M."/>
            <person name="Roberts A."/>
            <person name="Saif S."/>
            <person name="Shea T."/>
            <person name="Shenoy N."/>
            <person name="Sisk P."/>
            <person name="Stolte C."/>
            <person name="Sykes S."/>
            <person name="Yandava C."/>
            <person name="Wortman J."/>
            <person name="Nusbaum C."/>
            <person name="Birren B."/>
        </authorList>
    </citation>
    <scope>NUCLEOTIDE SEQUENCE</scope>
    <source>
        <strain evidence="2">R3-111a-1</strain>
    </source>
</reference>
<dbReference type="SUPFAM" id="SSF51322">
    <property type="entry name" value="Cyanovirin-N"/>
    <property type="match status" value="1"/>
</dbReference>
<dbReference type="InterPro" id="IPR036673">
    <property type="entry name" value="Cyanovirin-N_sf"/>
</dbReference>
<feature type="region of interest" description="Disordered" evidence="1">
    <location>
        <begin position="39"/>
        <end position="69"/>
    </location>
</feature>
<dbReference type="OrthoDB" id="2947935at2759"/>
<dbReference type="HOGENOM" id="CLU_1138060_0_0_1"/>
<dbReference type="RefSeq" id="XP_009228865.1">
    <property type="nucleotide sequence ID" value="XM_009230601.1"/>
</dbReference>
<dbReference type="GeneID" id="20353158"/>
<reference evidence="2" key="2">
    <citation type="submission" date="2010-07" db="EMBL/GenBank/DDBJ databases">
        <authorList>
            <consortium name="The Broad Institute Genome Sequencing Platform"/>
            <consortium name="Broad Institute Genome Sequencing Center for Infectious Disease"/>
            <person name="Ma L.-J."/>
            <person name="Dead R."/>
            <person name="Young S."/>
            <person name="Zeng Q."/>
            <person name="Koehrsen M."/>
            <person name="Alvarado L."/>
            <person name="Berlin A."/>
            <person name="Chapman S.B."/>
            <person name="Chen Z."/>
            <person name="Freedman E."/>
            <person name="Gellesch M."/>
            <person name="Goldberg J."/>
            <person name="Griggs A."/>
            <person name="Gujja S."/>
            <person name="Heilman E.R."/>
            <person name="Heiman D."/>
            <person name="Hepburn T."/>
            <person name="Howarth C."/>
            <person name="Jen D."/>
            <person name="Larson L."/>
            <person name="Mehta T."/>
            <person name="Neiman D."/>
            <person name="Pearson M."/>
            <person name="Roberts A."/>
            <person name="Saif S."/>
            <person name="Shea T."/>
            <person name="Shenoy N."/>
            <person name="Sisk P."/>
            <person name="Stolte C."/>
            <person name="Sykes S."/>
            <person name="Walk T."/>
            <person name="White J."/>
            <person name="Yandava C."/>
            <person name="Haas B."/>
            <person name="Nusbaum C."/>
            <person name="Birren B."/>
        </authorList>
    </citation>
    <scope>NUCLEOTIDE SEQUENCE</scope>
    <source>
        <strain evidence="2">R3-111a-1</strain>
    </source>
</reference>
<dbReference type="AlphaFoldDB" id="J3PGS1"/>
<evidence type="ECO:0008006" key="5">
    <source>
        <dbReference type="Google" id="ProtNLM"/>
    </source>
</evidence>
<reference evidence="3" key="4">
    <citation type="journal article" date="2015" name="G3 (Bethesda)">
        <title>Genome sequences of three phytopathogenic species of the Magnaporthaceae family of fungi.</title>
        <authorList>
            <person name="Okagaki L.H."/>
            <person name="Nunes C.C."/>
            <person name="Sailsbery J."/>
            <person name="Clay B."/>
            <person name="Brown D."/>
            <person name="John T."/>
            <person name="Oh Y."/>
            <person name="Young N."/>
            <person name="Fitzgerald M."/>
            <person name="Haas B.J."/>
            <person name="Zeng Q."/>
            <person name="Young S."/>
            <person name="Adiconis X."/>
            <person name="Fan L."/>
            <person name="Levin J.Z."/>
            <person name="Mitchell T.K."/>
            <person name="Okubara P.A."/>
            <person name="Farman M.L."/>
            <person name="Kohn L.M."/>
            <person name="Birren B."/>
            <person name="Ma L.-J."/>
            <person name="Dean R.A."/>
        </authorList>
    </citation>
    <scope>NUCLEOTIDE SEQUENCE</scope>
    <source>
        <strain evidence="3">R3-111a-1</strain>
    </source>
</reference>
<dbReference type="Proteomes" id="UP000006039">
    <property type="component" value="Unassembled WGS sequence"/>
</dbReference>
<organism evidence="2">
    <name type="scientific">Gaeumannomyces tritici (strain R3-111a-1)</name>
    <name type="common">Wheat and barley take-all root rot fungus</name>
    <name type="synonym">Gaeumannomyces graminis var. tritici</name>
    <dbReference type="NCBI Taxonomy" id="644352"/>
    <lineage>
        <taxon>Eukaryota</taxon>
        <taxon>Fungi</taxon>
        <taxon>Dikarya</taxon>
        <taxon>Ascomycota</taxon>
        <taxon>Pezizomycotina</taxon>
        <taxon>Sordariomycetes</taxon>
        <taxon>Sordariomycetidae</taxon>
        <taxon>Magnaporthales</taxon>
        <taxon>Magnaporthaceae</taxon>
        <taxon>Gaeumannomyces</taxon>
    </lineage>
</organism>
<proteinExistence type="predicted"/>
<gene>
    <name evidence="3" type="primary">20353158</name>
    <name evidence="2" type="ORF">GGTG_12700</name>
</gene>
<reference evidence="4" key="1">
    <citation type="submission" date="2010-07" db="EMBL/GenBank/DDBJ databases">
        <title>The genome sequence of Gaeumannomyces graminis var. tritici strain R3-111a-1.</title>
        <authorList>
            <consortium name="The Broad Institute Genome Sequencing Platform"/>
            <person name="Ma L.-J."/>
            <person name="Dead R."/>
            <person name="Young S."/>
            <person name="Zeng Q."/>
            <person name="Koehrsen M."/>
            <person name="Alvarado L."/>
            <person name="Berlin A."/>
            <person name="Chapman S.B."/>
            <person name="Chen Z."/>
            <person name="Freedman E."/>
            <person name="Gellesch M."/>
            <person name="Goldberg J."/>
            <person name="Griggs A."/>
            <person name="Gujja S."/>
            <person name="Heilman E.R."/>
            <person name="Heiman D."/>
            <person name="Hepburn T."/>
            <person name="Howarth C."/>
            <person name="Jen D."/>
            <person name="Larson L."/>
            <person name="Mehta T."/>
            <person name="Neiman D."/>
            <person name="Pearson M."/>
            <person name="Roberts A."/>
            <person name="Saif S."/>
            <person name="Shea T."/>
            <person name="Shenoy N."/>
            <person name="Sisk P."/>
            <person name="Stolte C."/>
            <person name="Sykes S."/>
            <person name="Walk T."/>
            <person name="White J."/>
            <person name="Yandava C."/>
            <person name="Haas B."/>
            <person name="Nusbaum C."/>
            <person name="Birren B."/>
        </authorList>
    </citation>
    <scope>NUCLEOTIDE SEQUENCE [LARGE SCALE GENOMIC DNA]</scope>
    <source>
        <strain evidence="4">R3-111a-1</strain>
    </source>
</reference>
<evidence type="ECO:0000313" key="4">
    <source>
        <dbReference type="Proteomes" id="UP000006039"/>
    </source>
</evidence>
<keyword evidence="4" id="KW-1185">Reference proteome</keyword>
<feature type="region of interest" description="Disordered" evidence="1">
    <location>
        <begin position="1"/>
        <end position="24"/>
    </location>
</feature>
<evidence type="ECO:0000256" key="1">
    <source>
        <dbReference type="SAM" id="MobiDB-lite"/>
    </source>
</evidence>
<evidence type="ECO:0000313" key="2">
    <source>
        <dbReference type="EMBL" id="EJT69817.1"/>
    </source>
</evidence>